<dbReference type="PROSITE" id="PS00798">
    <property type="entry name" value="ALDOKETO_REDUCTASE_1"/>
    <property type="match status" value="1"/>
</dbReference>
<sequence length="275" mass="31439">MEKQLKNGVPMPEIGLGVYKMTDEEEAYRAIRHALEVGYRSIDTAAFYHNEDVVGRAVRESGIPREEIFITTKVWNDDTGYEETLRAFEQSLEKLGLDYIDSYLTHWPVPGKYVETYRAILKLTEEGKVRAPGVCNHTIEQLETINEELGEYPNINQVEIHPYLQQRELMSFCREHHIAVTAWAPLGRGQALQDPVIHEVAKRYGITPAQTILQWHLQQGRIIIPKSVTPSRIEENFAVGQVELTDECIESINALERNGRTGANPAKPNFLEHFK</sequence>
<dbReference type="InterPro" id="IPR023210">
    <property type="entry name" value="NADP_OxRdtase_dom"/>
</dbReference>
<dbReference type="InterPro" id="IPR018170">
    <property type="entry name" value="Aldo/ket_reductase_CS"/>
</dbReference>
<dbReference type="Gene3D" id="3.20.20.100">
    <property type="entry name" value="NADP-dependent oxidoreductase domain"/>
    <property type="match status" value="1"/>
</dbReference>
<keyword evidence="6" id="KW-1185">Reference proteome</keyword>
<evidence type="ECO:0000313" key="6">
    <source>
        <dbReference type="Proteomes" id="UP001596976"/>
    </source>
</evidence>
<dbReference type="PROSITE" id="PS00063">
    <property type="entry name" value="ALDOKETO_REDUCTASE_3"/>
    <property type="match status" value="1"/>
</dbReference>
<dbReference type="InterPro" id="IPR036812">
    <property type="entry name" value="NAD(P)_OxRdtase_dom_sf"/>
</dbReference>
<evidence type="ECO:0000256" key="3">
    <source>
        <dbReference type="ARBA" id="ARBA00023002"/>
    </source>
</evidence>
<name>A0ABW3GWW6_9BACL</name>
<keyword evidence="3" id="KW-0560">Oxidoreductase</keyword>
<reference evidence="6" key="1">
    <citation type="journal article" date="2019" name="Int. J. Syst. Evol. Microbiol.">
        <title>The Global Catalogue of Microorganisms (GCM) 10K type strain sequencing project: providing services to taxonomists for standard genome sequencing and annotation.</title>
        <authorList>
            <consortium name="The Broad Institute Genomics Platform"/>
            <consortium name="The Broad Institute Genome Sequencing Center for Infectious Disease"/>
            <person name="Wu L."/>
            <person name="Ma J."/>
        </authorList>
    </citation>
    <scope>NUCLEOTIDE SEQUENCE [LARGE SCALE GENOMIC DNA]</scope>
    <source>
        <strain evidence="6">CCUG 63563</strain>
    </source>
</reference>
<protein>
    <submittedName>
        <fullName evidence="5">Aldo/keto reductase</fullName>
    </submittedName>
</protein>
<dbReference type="PANTHER" id="PTHR43827">
    <property type="entry name" value="2,5-DIKETO-D-GLUCONIC ACID REDUCTASE"/>
    <property type="match status" value="1"/>
</dbReference>
<dbReference type="PRINTS" id="PR00069">
    <property type="entry name" value="ALDKETRDTASE"/>
</dbReference>
<evidence type="ECO:0000259" key="4">
    <source>
        <dbReference type="Pfam" id="PF00248"/>
    </source>
</evidence>
<evidence type="ECO:0000313" key="5">
    <source>
        <dbReference type="EMBL" id="MFD0942405.1"/>
    </source>
</evidence>
<dbReference type="PIRSF" id="PIRSF000097">
    <property type="entry name" value="AKR"/>
    <property type="match status" value="1"/>
</dbReference>
<evidence type="ECO:0000256" key="1">
    <source>
        <dbReference type="ARBA" id="ARBA00007905"/>
    </source>
</evidence>
<dbReference type="InterPro" id="IPR020471">
    <property type="entry name" value="AKR"/>
</dbReference>
<dbReference type="Proteomes" id="UP001596976">
    <property type="component" value="Unassembled WGS sequence"/>
</dbReference>
<keyword evidence="2" id="KW-0521">NADP</keyword>
<evidence type="ECO:0000256" key="2">
    <source>
        <dbReference type="ARBA" id="ARBA00022857"/>
    </source>
</evidence>
<dbReference type="EMBL" id="JBHTJF010000003">
    <property type="protein sequence ID" value="MFD0942405.1"/>
    <property type="molecule type" value="Genomic_DNA"/>
</dbReference>
<comment type="similarity">
    <text evidence="1">Belongs to the aldo/keto reductase family.</text>
</comment>
<proteinExistence type="inferred from homology"/>
<dbReference type="PANTHER" id="PTHR43827:SF3">
    <property type="entry name" value="NADP-DEPENDENT OXIDOREDUCTASE DOMAIN-CONTAINING PROTEIN"/>
    <property type="match status" value="1"/>
</dbReference>
<gene>
    <name evidence="5" type="ORF">ACFQ0V_01200</name>
</gene>
<dbReference type="SUPFAM" id="SSF51430">
    <property type="entry name" value="NAD(P)-linked oxidoreductase"/>
    <property type="match status" value="1"/>
</dbReference>
<organism evidence="5 6">
    <name type="scientific">Savagea faecisuis</name>
    <dbReference type="NCBI Taxonomy" id="1274803"/>
    <lineage>
        <taxon>Bacteria</taxon>
        <taxon>Bacillati</taxon>
        <taxon>Bacillota</taxon>
        <taxon>Bacilli</taxon>
        <taxon>Bacillales</taxon>
        <taxon>Caryophanaceae</taxon>
        <taxon>Savagea</taxon>
    </lineage>
</organism>
<dbReference type="RefSeq" id="WP_381008887.1">
    <property type="nucleotide sequence ID" value="NZ_JBHTJF010000003.1"/>
</dbReference>
<accession>A0ABW3GWW6</accession>
<comment type="caution">
    <text evidence="5">The sequence shown here is derived from an EMBL/GenBank/DDBJ whole genome shotgun (WGS) entry which is preliminary data.</text>
</comment>
<dbReference type="Pfam" id="PF00248">
    <property type="entry name" value="Aldo_ket_red"/>
    <property type="match status" value="1"/>
</dbReference>
<feature type="domain" description="NADP-dependent oxidoreductase" evidence="4">
    <location>
        <begin position="14"/>
        <end position="255"/>
    </location>
</feature>